<feature type="region of interest" description="Disordered" evidence="4">
    <location>
        <begin position="1"/>
        <end position="44"/>
    </location>
</feature>
<dbReference type="InterPro" id="IPR049730">
    <property type="entry name" value="SNF2/RAD54-like_C"/>
</dbReference>
<evidence type="ECO:0000313" key="6">
    <source>
        <dbReference type="EMBL" id="KAF5632247.1"/>
    </source>
</evidence>
<feature type="domain" description="Helicase C-terminal" evidence="5">
    <location>
        <begin position="763"/>
        <end position="915"/>
    </location>
</feature>
<gene>
    <name evidence="6" type="ORF">FTJAE_7579</name>
</gene>
<dbReference type="Gene3D" id="3.40.50.10810">
    <property type="entry name" value="Tandem AAA-ATPase domain"/>
    <property type="match status" value="2"/>
</dbReference>
<dbReference type="GO" id="GO:0016757">
    <property type="term" value="F:glycosyltransferase activity"/>
    <property type="evidence" value="ECO:0007669"/>
    <property type="project" value="UniProtKB-KW"/>
</dbReference>
<keyword evidence="7" id="KW-1185">Reference proteome</keyword>
<dbReference type="PROSITE" id="PS51194">
    <property type="entry name" value="HELICASE_CTER"/>
    <property type="match status" value="1"/>
</dbReference>
<dbReference type="GO" id="GO:0005634">
    <property type="term" value="C:nucleus"/>
    <property type="evidence" value="ECO:0007669"/>
    <property type="project" value="TreeGrafter"/>
</dbReference>
<name>A0A8H5RFH0_9HYPO</name>
<keyword evidence="6" id="KW-0808">Transferase</keyword>
<evidence type="ECO:0000259" key="5">
    <source>
        <dbReference type="PROSITE" id="PS51194"/>
    </source>
</evidence>
<sequence length="933" mass="105322">MADFPQQGSSTSKRPYSEYLADTIATQPSNSGIQQQETNPFNSYPQFREFDGGIPDLDSRTWVGQPQPSPHDFNNTPLQTSYISGNTHNNYGGYGYVTQQPSFPPMVFATPGGIFPSDPLPETQQQYPINHQEGVRTNRQNYQALMEPSLSFETTRIPQCPPEPELVCFGMIKGLSARCRPSVNYSLSDSVKLLDAEKFIGSDDASIEGRVNYEFTYLTHALFIQSELVLEINCSTLDSPSKPGPQIPGKRIPGYSAQCTLEIIIYGPPDLSQDVGSFFEEYDLYLQDPVNCKRNVRYHNPHRLSVNPSDVKYTFDLGHATAPLASKIDINDHSELLDIIFSHQDLAEAAQPRSIRTPLKPHQKQALTFLLQRECGWAWDGCRPDIWEVRDNGHESYFCNTVSGAVQVEQPPQFYGGIVADPMGLGKTLSMIALVASDVRAEDIEPSSIPGVDIEVSSGKTLIIVPAPLMGSWEEQLQRKIADPEPAHYIRNTNSQLSRAICSLDSVSRWAVTGTPIQNRLSDLTALFKFLRVYPYSEKRHFDADISSLWKSGNDEKAVQRLKRITSCLLIRRPKTVIQLPPIHNLQLQVEFTTAERQLYEDVRLQVLSQLNDSVPASFKSLQPSFFINILQKIEAMRMICNLGLHYHLRHEKPSFKESADDWQSEAQKAFNLRREEGVIQCRICGLRLDEMESLVDEGLQVGMPWFSRCLAFLCPVCSQSETNRENFCPHKPICCIAKVKTDTPFSDLSVGIPAYPHEIPSKVAMLLCDLKRQSPQTKCVVFSSWRTTLNVIQASLDHEHIPCLRFDGTVMQKERHNVIERFRNDPHIRVLLLTLTCGAVGLTLTEASRAYLMEPSWNPTLEDQALARVHRIGQTQEVTTLRMFVQNSFEERIIEAQASKRDLARILLTPSNGDENESESGLNRLEFLRRLV</sequence>
<dbReference type="Proteomes" id="UP000530670">
    <property type="component" value="Unassembled WGS sequence"/>
</dbReference>
<dbReference type="InterPro" id="IPR027417">
    <property type="entry name" value="P-loop_NTPase"/>
</dbReference>
<comment type="caution">
    <text evidence="6">The sequence shown here is derived from an EMBL/GenBank/DDBJ whole genome shotgun (WGS) entry which is preliminary data.</text>
</comment>
<accession>A0A8H5RFH0</accession>
<dbReference type="InterPro" id="IPR000330">
    <property type="entry name" value="SNF2_N"/>
</dbReference>
<proteinExistence type="predicted"/>
<dbReference type="SUPFAM" id="SSF57802">
    <property type="entry name" value="Rubredoxin-like"/>
    <property type="match status" value="1"/>
</dbReference>
<evidence type="ECO:0000256" key="4">
    <source>
        <dbReference type="SAM" id="MobiDB-lite"/>
    </source>
</evidence>
<evidence type="ECO:0000313" key="7">
    <source>
        <dbReference type="Proteomes" id="UP000530670"/>
    </source>
</evidence>
<protein>
    <submittedName>
        <fullName evidence="6">Alpha-1 6-mannosyltransferase subunit</fullName>
    </submittedName>
</protein>
<dbReference type="PANTHER" id="PTHR45626:SF22">
    <property type="entry name" value="DNA REPAIR PROTEIN RAD5"/>
    <property type="match status" value="1"/>
</dbReference>
<dbReference type="CDD" id="cd18793">
    <property type="entry name" value="SF2_C_SNF"/>
    <property type="match status" value="1"/>
</dbReference>
<dbReference type="GO" id="GO:0008094">
    <property type="term" value="F:ATP-dependent activity, acting on DNA"/>
    <property type="evidence" value="ECO:0007669"/>
    <property type="project" value="TreeGrafter"/>
</dbReference>
<evidence type="ECO:0000256" key="3">
    <source>
        <dbReference type="ARBA" id="ARBA00022840"/>
    </source>
</evidence>
<organism evidence="6 7">
    <name type="scientific">Fusarium tjaetaba</name>
    <dbReference type="NCBI Taxonomy" id="1567544"/>
    <lineage>
        <taxon>Eukaryota</taxon>
        <taxon>Fungi</taxon>
        <taxon>Dikarya</taxon>
        <taxon>Ascomycota</taxon>
        <taxon>Pezizomycotina</taxon>
        <taxon>Sordariomycetes</taxon>
        <taxon>Hypocreomycetidae</taxon>
        <taxon>Hypocreales</taxon>
        <taxon>Nectriaceae</taxon>
        <taxon>Fusarium</taxon>
        <taxon>Fusarium fujikuroi species complex</taxon>
    </lineage>
</organism>
<dbReference type="SMART" id="SM00490">
    <property type="entry name" value="HELICc"/>
    <property type="match status" value="1"/>
</dbReference>
<dbReference type="GO" id="GO:0016787">
    <property type="term" value="F:hydrolase activity"/>
    <property type="evidence" value="ECO:0007669"/>
    <property type="project" value="UniProtKB-KW"/>
</dbReference>
<dbReference type="EMBL" id="JAAQRI010000154">
    <property type="protein sequence ID" value="KAF5632247.1"/>
    <property type="molecule type" value="Genomic_DNA"/>
</dbReference>
<dbReference type="InterPro" id="IPR001650">
    <property type="entry name" value="Helicase_C-like"/>
</dbReference>
<keyword evidence="1" id="KW-0547">Nucleotide-binding</keyword>
<dbReference type="RefSeq" id="XP_037205299.1">
    <property type="nucleotide sequence ID" value="XM_037354309.1"/>
</dbReference>
<dbReference type="Pfam" id="PF00176">
    <property type="entry name" value="SNF2-rel_dom"/>
    <property type="match status" value="2"/>
</dbReference>
<keyword evidence="6" id="KW-0328">Glycosyltransferase</keyword>
<dbReference type="CDD" id="cd18008">
    <property type="entry name" value="DEXDc_SHPRH-like"/>
    <property type="match status" value="1"/>
</dbReference>
<dbReference type="Gene3D" id="3.40.50.300">
    <property type="entry name" value="P-loop containing nucleotide triphosphate hydrolases"/>
    <property type="match status" value="1"/>
</dbReference>
<dbReference type="AlphaFoldDB" id="A0A8H5RFH0"/>
<dbReference type="Pfam" id="PF00271">
    <property type="entry name" value="Helicase_C"/>
    <property type="match status" value="1"/>
</dbReference>
<evidence type="ECO:0000256" key="2">
    <source>
        <dbReference type="ARBA" id="ARBA00022801"/>
    </source>
</evidence>
<dbReference type="InterPro" id="IPR038718">
    <property type="entry name" value="SNF2-like_sf"/>
</dbReference>
<keyword evidence="2" id="KW-0378">Hydrolase</keyword>
<dbReference type="PANTHER" id="PTHR45626">
    <property type="entry name" value="TRANSCRIPTION TERMINATION FACTOR 2-RELATED"/>
    <property type="match status" value="1"/>
</dbReference>
<keyword evidence="3" id="KW-0067">ATP-binding</keyword>
<feature type="compositionally biased region" description="Polar residues" evidence="4">
    <location>
        <begin position="24"/>
        <end position="44"/>
    </location>
</feature>
<dbReference type="GO" id="GO:0006281">
    <property type="term" value="P:DNA repair"/>
    <property type="evidence" value="ECO:0007669"/>
    <property type="project" value="TreeGrafter"/>
</dbReference>
<dbReference type="SUPFAM" id="SSF52540">
    <property type="entry name" value="P-loop containing nucleoside triphosphate hydrolases"/>
    <property type="match status" value="2"/>
</dbReference>
<feature type="compositionally biased region" description="Polar residues" evidence="4">
    <location>
        <begin position="1"/>
        <end position="14"/>
    </location>
</feature>
<dbReference type="OrthoDB" id="448448at2759"/>
<evidence type="ECO:0000256" key="1">
    <source>
        <dbReference type="ARBA" id="ARBA00022741"/>
    </source>
</evidence>
<reference evidence="6 7" key="1">
    <citation type="submission" date="2020-05" db="EMBL/GenBank/DDBJ databases">
        <title>Identification and distribution of gene clusters putatively required for synthesis of sphingolipid metabolism inhibitors in phylogenetically diverse species of the filamentous fungus Fusarium.</title>
        <authorList>
            <person name="Kim H.-S."/>
            <person name="Busman M."/>
            <person name="Brown D.W."/>
            <person name="Divon H."/>
            <person name="Uhlig S."/>
            <person name="Proctor R.H."/>
        </authorList>
    </citation>
    <scope>NUCLEOTIDE SEQUENCE [LARGE SCALE GENOMIC DNA]</scope>
    <source>
        <strain evidence="6 7">NRRL 66243</strain>
    </source>
</reference>
<dbReference type="GeneID" id="59306579"/>
<dbReference type="GO" id="GO:0005524">
    <property type="term" value="F:ATP binding"/>
    <property type="evidence" value="ECO:0007669"/>
    <property type="project" value="UniProtKB-KW"/>
</dbReference>
<dbReference type="InterPro" id="IPR050628">
    <property type="entry name" value="SNF2_RAD54_helicase_TF"/>
</dbReference>